<protein>
    <submittedName>
        <fullName evidence="2">DUF885 domain-containing protein</fullName>
    </submittedName>
</protein>
<accession>A0AAE4G3Q8</accession>
<organism evidence="2 3">
    <name type="scientific">Actinomyces oris</name>
    <dbReference type="NCBI Taxonomy" id="544580"/>
    <lineage>
        <taxon>Bacteria</taxon>
        <taxon>Bacillati</taxon>
        <taxon>Actinomycetota</taxon>
        <taxon>Actinomycetes</taxon>
        <taxon>Actinomycetales</taxon>
        <taxon>Actinomycetaceae</taxon>
        <taxon>Actinomyces</taxon>
    </lineage>
</organism>
<proteinExistence type="predicted"/>
<comment type="caution">
    <text evidence="2">The sequence shown here is derived from an EMBL/GenBank/DDBJ whole genome shotgun (WGS) entry which is preliminary data.</text>
</comment>
<evidence type="ECO:0000256" key="1">
    <source>
        <dbReference type="SAM" id="MobiDB-lite"/>
    </source>
</evidence>
<feature type="region of interest" description="Disordered" evidence="1">
    <location>
        <begin position="440"/>
        <end position="468"/>
    </location>
</feature>
<dbReference type="EMBL" id="JAMZMH010000006">
    <property type="protein sequence ID" value="MDT0248644.1"/>
    <property type="molecule type" value="Genomic_DNA"/>
</dbReference>
<dbReference type="RefSeq" id="WP_311372596.1">
    <property type="nucleotide sequence ID" value="NZ_JAMZMH010000006.1"/>
</dbReference>
<dbReference type="PANTHER" id="PTHR33361:SF2">
    <property type="entry name" value="DUF885 DOMAIN-CONTAINING PROTEIN"/>
    <property type="match status" value="1"/>
</dbReference>
<dbReference type="Pfam" id="PF05960">
    <property type="entry name" value="DUF885"/>
    <property type="match status" value="1"/>
</dbReference>
<dbReference type="Proteomes" id="UP001180729">
    <property type="component" value="Unassembled WGS sequence"/>
</dbReference>
<dbReference type="PANTHER" id="PTHR33361">
    <property type="entry name" value="GLR0591 PROTEIN"/>
    <property type="match status" value="1"/>
</dbReference>
<gene>
    <name evidence="2" type="ORF">RMW62_06045</name>
</gene>
<evidence type="ECO:0000313" key="3">
    <source>
        <dbReference type="Proteomes" id="UP001180729"/>
    </source>
</evidence>
<feature type="region of interest" description="Disordered" evidence="1">
    <location>
        <begin position="77"/>
        <end position="104"/>
    </location>
</feature>
<reference evidence="2" key="1">
    <citation type="submission" date="2022-06" db="EMBL/GenBank/DDBJ databases">
        <title>Draft Genome Sequences of Three Actinomyces oris Strains, Isolated from Healthy Human Feces.</title>
        <authorList>
            <person name="Ye Y."/>
            <person name="Liu C."/>
            <person name="Zhao J."/>
            <person name="Xu J."/>
            <person name="Huang H."/>
            <person name="Wang B."/>
            <person name="Wei J."/>
            <person name="Jing X."/>
        </authorList>
    </citation>
    <scope>NUCLEOTIDE SEQUENCE</scope>
    <source>
        <strain evidence="2">CNGBCC1803368</strain>
    </source>
</reference>
<feature type="compositionally biased region" description="Low complexity" evidence="1">
    <location>
        <begin position="80"/>
        <end position="99"/>
    </location>
</feature>
<dbReference type="InterPro" id="IPR010281">
    <property type="entry name" value="DUF885"/>
</dbReference>
<feature type="compositionally biased region" description="Low complexity" evidence="1">
    <location>
        <begin position="30"/>
        <end position="45"/>
    </location>
</feature>
<dbReference type="AlphaFoldDB" id="A0AAE4G3Q8"/>
<evidence type="ECO:0000313" key="2">
    <source>
        <dbReference type="EMBL" id="MDT0248644.1"/>
    </source>
</evidence>
<name>A0AAE4G3Q8_9ACTO</name>
<sequence length="676" mass="72555">MSDHSSKHSPVGPAASATGSHAQDARADTADVAPAPATSPVSTGPPERPPVHLHPQHPSSGTWRAVRTAGAPLSVREVEAASSAAPAAHTSAQAATRSSVRSPSETAAAGVVLRDLADEYAQLLCAHDPEAAARTGLPGGTILPDYSPAGLAERLSAERSLRHRVAAVEHSTGSDELLRRHLLERLETSIQFISAGEEGGNLGFLSSPFQQIARQLHRPPEAPDRAGSEEADLAEAEAKWEDAWNLHRTRLEALPTALEGLAASLSASAEAGAIAPLSQVDVVAGQARDLARRRTQALPEDLPATLHVQLQEADIVARRAALDFASHLRTTLSPRAPQAEGVGPQRHALWMRRVLGTRVDPEETYAWATEELGRVIAEQDAIAVDILGPGADAGSLNRHLRADPTRAVRAQDYTIWAQEVADEAWDAVVGRILDPPDGLGRPRVRLGEPGDGAVHYEEPRGTGGERRPGVVMRSLADGEQLVWPWMERTTVLHESVPGHHVHVGAHATSTRLTAWQRYLGSVPGCDEGWGLYAESLADELGLMPTPEDRFGRLAARRWRLARVLVDLGVHSRLPVPDDVAALPGACREWNRATVTAVLRHHTVISEGRLRFEVSRHLGWPAQPLAYAVGERVWRAGRRSAQAQARTEGGELDLRAFHNRGIDLGSVGLDLLASALH</sequence>
<feature type="region of interest" description="Disordered" evidence="1">
    <location>
        <begin position="1"/>
        <end position="63"/>
    </location>
</feature>
<feature type="compositionally biased region" description="Basic and acidic residues" evidence="1">
    <location>
        <begin position="454"/>
        <end position="468"/>
    </location>
</feature>